<dbReference type="InterPro" id="IPR013551">
    <property type="entry name" value="YicC-like_C"/>
</dbReference>
<sequence length="289" mass="32923">MRSMTGFGAGRAENADWRVTVTIHSVNHKRLDLRLLMPQMLRPHEVELRHQFSEKIMRGNVTIEVSLEALTRGQSHWTINETLLATVQDFLQKQVSQGELTRGEWLELLQIPHVLEEKSLEFSDDDAAILFQASAEALANHLQTTTTEGEKLKADMADRLTRFKENLGILVEASPRINAKLEEKLREKLTEVSVAADYNEQRLLEELVYFINRTSIEEELVRLDSHLQKLDELFESDGPIGREADFYLQEMNREVNTCGSKINDSTGSQAVVALKTLIDALREQVQNIA</sequence>
<comment type="similarity">
    <text evidence="5">Belongs to the YicC/YloC family.</text>
</comment>
<evidence type="ECO:0000259" key="7">
    <source>
        <dbReference type="Pfam" id="PF08340"/>
    </source>
</evidence>
<dbReference type="InterPro" id="IPR013527">
    <property type="entry name" value="YicC-like_N"/>
</dbReference>
<feature type="domain" description="Endoribonuclease YicC-like N-terminal" evidence="6">
    <location>
        <begin position="1"/>
        <end position="153"/>
    </location>
</feature>
<dbReference type="OrthoDB" id="9771229at2"/>
<reference evidence="8 9" key="1">
    <citation type="submission" date="2016-10" db="EMBL/GenBank/DDBJ databases">
        <authorList>
            <person name="de Groot N.N."/>
        </authorList>
    </citation>
    <scope>NUCLEOTIDE SEQUENCE [LARGE SCALE GENOMIC DNA]</scope>
    <source>
        <strain evidence="8 9">DSM 20475</strain>
    </source>
</reference>
<accession>A0A1G6RWN1</accession>
<protein>
    <submittedName>
        <fullName evidence="8">TIGR00255 family protein</fullName>
    </submittedName>
</protein>
<evidence type="ECO:0000259" key="6">
    <source>
        <dbReference type="Pfam" id="PF03755"/>
    </source>
</evidence>
<evidence type="ECO:0000256" key="4">
    <source>
        <dbReference type="ARBA" id="ARBA00022801"/>
    </source>
</evidence>
<dbReference type="PANTHER" id="PTHR30636">
    <property type="entry name" value="UPF0701 PROTEIN YICC"/>
    <property type="match status" value="1"/>
</dbReference>
<organism evidence="8 9">
    <name type="scientific">Peptococcus niger</name>
    <dbReference type="NCBI Taxonomy" id="2741"/>
    <lineage>
        <taxon>Bacteria</taxon>
        <taxon>Bacillati</taxon>
        <taxon>Bacillota</taxon>
        <taxon>Clostridia</taxon>
        <taxon>Eubacteriales</taxon>
        <taxon>Peptococcaceae</taxon>
        <taxon>Peptococcus</taxon>
    </lineage>
</organism>
<dbReference type="AlphaFoldDB" id="A0A1G6RWN1"/>
<gene>
    <name evidence="8" type="ORF">SAMN04489866_101139</name>
</gene>
<dbReference type="RefSeq" id="WP_159427919.1">
    <property type="nucleotide sequence ID" value="NZ_FNAF01000001.1"/>
</dbReference>
<dbReference type="NCBIfam" id="TIGR00255">
    <property type="entry name" value="YicC/YloC family endoribonuclease"/>
    <property type="match status" value="1"/>
</dbReference>
<keyword evidence="3" id="KW-0255">Endonuclease</keyword>
<dbReference type="Proteomes" id="UP000198995">
    <property type="component" value="Unassembled WGS sequence"/>
</dbReference>
<dbReference type="InterPro" id="IPR005229">
    <property type="entry name" value="YicC/YloC-like"/>
</dbReference>
<keyword evidence="9" id="KW-1185">Reference proteome</keyword>
<evidence type="ECO:0000313" key="8">
    <source>
        <dbReference type="EMBL" id="SDD08821.1"/>
    </source>
</evidence>
<name>A0A1G6RWN1_PEPNI</name>
<evidence type="ECO:0000256" key="1">
    <source>
        <dbReference type="ARBA" id="ARBA00001968"/>
    </source>
</evidence>
<proteinExistence type="inferred from homology"/>
<dbReference type="PANTHER" id="PTHR30636:SF3">
    <property type="entry name" value="UPF0701 PROTEIN YICC"/>
    <property type="match status" value="1"/>
</dbReference>
<dbReference type="Pfam" id="PF08340">
    <property type="entry name" value="YicC-like_C"/>
    <property type="match status" value="1"/>
</dbReference>
<keyword evidence="4" id="KW-0378">Hydrolase</keyword>
<dbReference type="GO" id="GO:0016787">
    <property type="term" value="F:hydrolase activity"/>
    <property type="evidence" value="ECO:0007669"/>
    <property type="project" value="UniProtKB-KW"/>
</dbReference>
<dbReference type="STRING" id="2741.SAMN04489866_101139"/>
<feature type="domain" description="Endoribonuclease YicC-like C-terminal" evidence="7">
    <location>
        <begin position="173"/>
        <end position="288"/>
    </location>
</feature>
<evidence type="ECO:0000256" key="2">
    <source>
        <dbReference type="ARBA" id="ARBA00022722"/>
    </source>
</evidence>
<evidence type="ECO:0000256" key="5">
    <source>
        <dbReference type="ARBA" id="ARBA00035648"/>
    </source>
</evidence>
<evidence type="ECO:0000313" key="9">
    <source>
        <dbReference type="Proteomes" id="UP000198995"/>
    </source>
</evidence>
<dbReference type="Pfam" id="PF03755">
    <property type="entry name" value="YicC-like_N"/>
    <property type="match status" value="1"/>
</dbReference>
<dbReference type="EMBL" id="FNAF01000001">
    <property type="protein sequence ID" value="SDD08821.1"/>
    <property type="molecule type" value="Genomic_DNA"/>
</dbReference>
<dbReference type="GO" id="GO:0004521">
    <property type="term" value="F:RNA endonuclease activity"/>
    <property type="evidence" value="ECO:0007669"/>
    <property type="project" value="InterPro"/>
</dbReference>
<comment type="cofactor">
    <cofactor evidence="1">
        <name>a divalent metal cation</name>
        <dbReference type="ChEBI" id="CHEBI:60240"/>
    </cofactor>
</comment>
<evidence type="ECO:0000256" key="3">
    <source>
        <dbReference type="ARBA" id="ARBA00022759"/>
    </source>
</evidence>
<keyword evidence="2" id="KW-0540">Nuclease</keyword>